<feature type="compositionally biased region" description="Low complexity" evidence="1">
    <location>
        <begin position="37"/>
        <end position="49"/>
    </location>
</feature>
<gene>
    <name evidence="2" type="ORF">ACFQ07_12160</name>
</gene>
<organism evidence="2 3">
    <name type="scientific">Actinomadura adrarensis</name>
    <dbReference type="NCBI Taxonomy" id="1819600"/>
    <lineage>
        <taxon>Bacteria</taxon>
        <taxon>Bacillati</taxon>
        <taxon>Actinomycetota</taxon>
        <taxon>Actinomycetes</taxon>
        <taxon>Streptosporangiales</taxon>
        <taxon>Thermomonosporaceae</taxon>
        <taxon>Actinomadura</taxon>
    </lineage>
</organism>
<name>A0ABW3CFB2_9ACTN</name>
<feature type="region of interest" description="Disordered" evidence="1">
    <location>
        <begin position="32"/>
        <end position="60"/>
    </location>
</feature>
<sequence length="60" mass="6610">MPARLAMSFIVAPWKPLWEKASTHASTTRRRIAADFAYGPRTAPAATGPPIHPDNDHDRS</sequence>
<reference evidence="3" key="1">
    <citation type="journal article" date="2019" name="Int. J. Syst. Evol. Microbiol.">
        <title>The Global Catalogue of Microorganisms (GCM) 10K type strain sequencing project: providing services to taxonomists for standard genome sequencing and annotation.</title>
        <authorList>
            <consortium name="The Broad Institute Genomics Platform"/>
            <consortium name="The Broad Institute Genome Sequencing Center for Infectious Disease"/>
            <person name="Wu L."/>
            <person name="Ma J."/>
        </authorList>
    </citation>
    <scope>NUCLEOTIDE SEQUENCE [LARGE SCALE GENOMIC DNA]</scope>
    <source>
        <strain evidence="3">JCM 31696</strain>
    </source>
</reference>
<comment type="caution">
    <text evidence="2">The sequence shown here is derived from an EMBL/GenBank/DDBJ whole genome shotgun (WGS) entry which is preliminary data.</text>
</comment>
<dbReference type="EMBL" id="JBHTIR010001794">
    <property type="protein sequence ID" value="MFD0852983.1"/>
    <property type="molecule type" value="Genomic_DNA"/>
</dbReference>
<evidence type="ECO:0000313" key="2">
    <source>
        <dbReference type="EMBL" id="MFD0852983.1"/>
    </source>
</evidence>
<proteinExistence type="predicted"/>
<keyword evidence="3" id="KW-1185">Reference proteome</keyword>
<dbReference type="Proteomes" id="UP001597083">
    <property type="component" value="Unassembled WGS sequence"/>
</dbReference>
<protein>
    <submittedName>
        <fullName evidence="2">Uncharacterized protein</fullName>
    </submittedName>
</protein>
<evidence type="ECO:0000313" key="3">
    <source>
        <dbReference type="Proteomes" id="UP001597083"/>
    </source>
</evidence>
<accession>A0ABW3CFB2</accession>
<evidence type="ECO:0000256" key="1">
    <source>
        <dbReference type="SAM" id="MobiDB-lite"/>
    </source>
</evidence>